<evidence type="ECO:0000313" key="2">
    <source>
        <dbReference type="EMBL" id="QJA81608.1"/>
    </source>
</evidence>
<sequence length="59" mass="6564">MGFNSHKSGAGRRIKRRLNKRWRRETRAQLREIDDETGQADDVGVHALPALPARPGSAG</sequence>
<accession>A0A6M3KJN6</accession>
<dbReference type="AlphaFoldDB" id="A0A6M3KJN6"/>
<organism evidence="2">
    <name type="scientific">viral metagenome</name>
    <dbReference type="NCBI Taxonomy" id="1070528"/>
    <lineage>
        <taxon>unclassified sequences</taxon>
        <taxon>metagenomes</taxon>
        <taxon>organismal metagenomes</taxon>
    </lineage>
</organism>
<name>A0A6M3KJN6_9ZZZZ</name>
<reference evidence="2" key="1">
    <citation type="submission" date="2020-03" db="EMBL/GenBank/DDBJ databases">
        <title>The deep terrestrial virosphere.</title>
        <authorList>
            <person name="Holmfeldt K."/>
            <person name="Nilsson E."/>
            <person name="Simone D."/>
            <person name="Lopez-Fernandez M."/>
            <person name="Wu X."/>
            <person name="de Brujin I."/>
            <person name="Lundin D."/>
            <person name="Andersson A."/>
            <person name="Bertilsson S."/>
            <person name="Dopson M."/>
        </authorList>
    </citation>
    <scope>NUCLEOTIDE SEQUENCE</scope>
    <source>
        <strain evidence="2">MM415A00504</strain>
    </source>
</reference>
<evidence type="ECO:0000256" key="1">
    <source>
        <dbReference type="SAM" id="MobiDB-lite"/>
    </source>
</evidence>
<feature type="compositionally biased region" description="Basic residues" evidence="1">
    <location>
        <begin position="9"/>
        <end position="24"/>
    </location>
</feature>
<protein>
    <submittedName>
        <fullName evidence="2">Uncharacterized protein</fullName>
    </submittedName>
</protein>
<feature type="region of interest" description="Disordered" evidence="1">
    <location>
        <begin position="1"/>
        <end position="59"/>
    </location>
</feature>
<dbReference type="EMBL" id="MT142465">
    <property type="protein sequence ID" value="QJA81608.1"/>
    <property type="molecule type" value="Genomic_DNA"/>
</dbReference>
<gene>
    <name evidence="2" type="ORF">MM415A00504_0008</name>
</gene>
<proteinExistence type="predicted"/>